<evidence type="ECO:0000256" key="1">
    <source>
        <dbReference type="SAM" id="Phobius"/>
    </source>
</evidence>
<organism evidence="3">
    <name type="scientific">bioreactor metagenome</name>
    <dbReference type="NCBI Taxonomy" id="1076179"/>
    <lineage>
        <taxon>unclassified sequences</taxon>
        <taxon>metagenomes</taxon>
        <taxon>ecological metagenomes</taxon>
    </lineage>
</organism>
<name>A0A645I3H8_9ZZZZ</name>
<gene>
    <name evidence="3" type="ORF">SDC9_192993</name>
</gene>
<feature type="domain" description="EamA" evidence="2">
    <location>
        <begin position="66"/>
        <end position="170"/>
    </location>
</feature>
<feature type="transmembrane region" description="Helical" evidence="1">
    <location>
        <begin position="156"/>
        <end position="172"/>
    </location>
</feature>
<evidence type="ECO:0000313" key="3">
    <source>
        <dbReference type="EMBL" id="MPN45426.1"/>
    </source>
</evidence>
<evidence type="ECO:0000259" key="2">
    <source>
        <dbReference type="Pfam" id="PF00892"/>
    </source>
</evidence>
<keyword evidence="1" id="KW-0472">Membrane</keyword>
<feature type="transmembrane region" description="Helical" evidence="1">
    <location>
        <begin position="90"/>
        <end position="113"/>
    </location>
</feature>
<dbReference type="AlphaFoldDB" id="A0A645I3H8"/>
<dbReference type="GO" id="GO:0016020">
    <property type="term" value="C:membrane"/>
    <property type="evidence" value="ECO:0007669"/>
    <property type="project" value="InterPro"/>
</dbReference>
<keyword evidence="1" id="KW-1133">Transmembrane helix</keyword>
<feature type="transmembrane region" description="Helical" evidence="1">
    <location>
        <begin position="125"/>
        <end position="144"/>
    </location>
</feature>
<protein>
    <recommendedName>
        <fullName evidence="2">EamA domain-containing protein</fullName>
    </recommendedName>
</protein>
<proteinExistence type="predicted"/>
<reference evidence="3" key="1">
    <citation type="submission" date="2019-08" db="EMBL/GenBank/DDBJ databases">
        <authorList>
            <person name="Kucharzyk K."/>
            <person name="Murdoch R.W."/>
            <person name="Higgins S."/>
            <person name="Loffler F."/>
        </authorList>
    </citation>
    <scope>NUCLEOTIDE SEQUENCE</scope>
</reference>
<dbReference type="SUPFAM" id="SSF103481">
    <property type="entry name" value="Multidrug resistance efflux transporter EmrE"/>
    <property type="match status" value="1"/>
</dbReference>
<dbReference type="InterPro" id="IPR000620">
    <property type="entry name" value="EamA_dom"/>
</dbReference>
<feature type="transmembrane region" description="Helical" evidence="1">
    <location>
        <begin position="63"/>
        <end position="84"/>
    </location>
</feature>
<dbReference type="Pfam" id="PF00892">
    <property type="entry name" value="EamA"/>
    <property type="match status" value="1"/>
</dbReference>
<accession>A0A645I3H8</accession>
<sequence length="181" mass="19314">MGMVFPLVFLFLFGLLAAQEGPYILRELIARVVGLTIMTGSFMGQGMGLAVQRERGMLRRYRLTPLGATGLLGGAALVVSGLLMGGTLHFAGAGSVLILLYLALISAVAYTLWALLLKHNPVSRVAVFGFMIPVFGVLFSTLFLKESGQSTTAQTVFSLALVSAGIIIINKFRPRAPLDKP</sequence>
<feature type="transmembrane region" description="Helical" evidence="1">
    <location>
        <begin position="28"/>
        <end position="51"/>
    </location>
</feature>
<dbReference type="EMBL" id="VSSQ01105326">
    <property type="protein sequence ID" value="MPN45426.1"/>
    <property type="molecule type" value="Genomic_DNA"/>
</dbReference>
<comment type="caution">
    <text evidence="3">The sequence shown here is derived from an EMBL/GenBank/DDBJ whole genome shotgun (WGS) entry which is preliminary data.</text>
</comment>
<keyword evidence="1" id="KW-0812">Transmembrane</keyword>
<dbReference type="InterPro" id="IPR037185">
    <property type="entry name" value="EmrE-like"/>
</dbReference>